<dbReference type="EMBL" id="BSUZ01000001">
    <property type="protein sequence ID" value="GMA88508.1"/>
    <property type="molecule type" value="Genomic_DNA"/>
</dbReference>
<feature type="region of interest" description="Disordered" evidence="1">
    <location>
        <begin position="1"/>
        <end position="23"/>
    </location>
</feature>
<feature type="compositionally biased region" description="Low complexity" evidence="1">
    <location>
        <begin position="14"/>
        <end position="23"/>
    </location>
</feature>
<proteinExistence type="predicted"/>
<evidence type="ECO:0008006" key="4">
    <source>
        <dbReference type="Google" id="ProtNLM"/>
    </source>
</evidence>
<keyword evidence="3" id="KW-1185">Reference proteome</keyword>
<name>A0ABQ6JKJ5_9ACTN</name>
<dbReference type="InterPro" id="IPR036291">
    <property type="entry name" value="NAD(P)-bd_dom_sf"/>
</dbReference>
<evidence type="ECO:0000256" key="1">
    <source>
        <dbReference type="SAM" id="MobiDB-lite"/>
    </source>
</evidence>
<accession>A0ABQ6JKJ5</accession>
<dbReference type="SUPFAM" id="SSF51735">
    <property type="entry name" value="NAD(P)-binding Rossmann-fold domains"/>
    <property type="match status" value="1"/>
</dbReference>
<organism evidence="2 3">
    <name type="scientific">Angustibacter aerolatus</name>
    <dbReference type="NCBI Taxonomy" id="1162965"/>
    <lineage>
        <taxon>Bacteria</taxon>
        <taxon>Bacillati</taxon>
        <taxon>Actinomycetota</taxon>
        <taxon>Actinomycetes</taxon>
        <taxon>Kineosporiales</taxon>
        <taxon>Kineosporiaceae</taxon>
    </lineage>
</organism>
<dbReference type="Gene3D" id="3.40.50.720">
    <property type="entry name" value="NAD(P)-binding Rossmann-like Domain"/>
    <property type="match status" value="1"/>
</dbReference>
<evidence type="ECO:0000313" key="2">
    <source>
        <dbReference type="EMBL" id="GMA88508.1"/>
    </source>
</evidence>
<feature type="region of interest" description="Disordered" evidence="1">
    <location>
        <begin position="193"/>
        <end position="219"/>
    </location>
</feature>
<comment type="caution">
    <text evidence="2">The sequence shown here is derived from an EMBL/GenBank/DDBJ whole genome shotgun (WGS) entry which is preliminary data.</text>
</comment>
<sequence>MLSAPGVRARRNPPRAVAAGAPGCRSSRWSGPAASLGRAVVERLVARTASGALGEPTVSRVLALDVERGPAQGATWRVGAIDGPGVAERLRGADVVVLLAAPTDLAAALAEPSAARRERVVRTAQATATAAAAVGARRLVAVTSAMVLGAEADNPVPLPDDAPVRALPDDGVVGDLLEVEQVLARVPRTHPAWRSPCCGPRRSSAPASTRSSAGTSRRPGCWCCATRARSGSSATSTTWPRRWR</sequence>
<feature type="compositionally biased region" description="Low complexity" evidence="1">
    <location>
        <begin position="199"/>
        <end position="219"/>
    </location>
</feature>
<dbReference type="Proteomes" id="UP001157017">
    <property type="component" value="Unassembled WGS sequence"/>
</dbReference>
<reference evidence="3" key="1">
    <citation type="journal article" date="2019" name="Int. J. Syst. Evol. Microbiol.">
        <title>The Global Catalogue of Microorganisms (GCM) 10K type strain sequencing project: providing services to taxonomists for standard genome sequencing and annotation.</title>
        <authorList>
            <consortium name="The Broad Institute Genomics Platform"/>
            <consortium name="The Broad Institute Genome Sequencing Center for Infectious Disease"/>
            <person name="Wu L."/>
            <person name="Ma J."/>
        </authorList>
    </citation>
    <scope>NUCLEOTIDE SEQUENCE [LARGE SCALE GENOMIC DNA]</scope>
    <source>
        <strain evidence="3">NBRC 108730</strain>
    </source>
</reference>
<protein>
    <recommendedName>
        <fullName evidence="4">NAD(P)-binding domain-containing protein</fullName>
    </recommendedName>
</protein>
<gene>
    <name evidence="2" type="ORF">GCM10025868_37580</name>
</gene>
<evidence type="ECO:0000313" key="3">
    <source>
        <dbReference type="Proteomes" id="UP001157017"/>
    </source>
</evidence>